<reference evidence="1" key="1">
    <citation type="submission" date="2019-08" db="EMBL/GenBank/DDBJ databases">
        <authorList>
            <person name="Kucharzyk K."/>
            <person name="Murdoch R.W."/>
            <person name="Higgins S."/>
            <person name="Loffler F."/>
        </authorList>
    </citation>
    <scope>NUCLEOTIDE SEQUENCE</scope>
</reference>
<evidence type="ECO:0000313" key="1">
    <source>
        <dbReference type="EMBL" id="MPM50027.1"/>
    </source>
</evidence>
<gene>
    <name evidence="1" type="ORF">SDC9_96761</name>
</gene>
<dbReference type="AlphaFoldDB" id="A0A645AAJ5"/>
<name>A0A645AAJ5_9ZZZZ</name>
<dbReference type="EMBL" id="VSSQ01012781">
    <property type="protein sequence ID" value="MPM50027.1"/>
    <property type="molecule type" value="Genomic_DNA"/>
</dbReference>
<sequence>MGAVRVQHLAEQPVKFKALRRGSLCGQALSADHVLVGADQAHLRPRLLLQNGLEEISGGGLSVGAGDGGHHHSLRRVAEPVGPQNRQRPPGLLHQHEGNVSLRLPFTDGAHRACLLCLTDIGVAVHGIAADGHKQVPCLRLPGIIADTRKLHVFVRVKLQHLRAGKQIL</sequence>
<organism evidence="1">
    <name type="scientific">bioreactor metagenome</name>
    <dbReference type="NCBI Taxonomy" id="1076179"/>
    <lineage>
        <taxon>unclassified sequences</taxon>
        <taxon>metagenomes</taxon>
        <taxon>ecological metagenomes</taxon>
    </lineage>
</organism>
<comment type="caution">
    <text evidence="1">The sequence shown here is derived from an EMBL/GenBank/DDBJ whole genome shotgun (WGS) entry which is preliminary data.</text>
</comment>
<proteinExistence type="predicted"/>
<accession>A0A645AAJ5</accession>
<protein>
    <submittedName>
        <fullName evidence="1">Uncharacterized protein</fullName>
    </submittedName>
</protein>